<reference evidence="1" key="1">
    <citation type="journal article" date="2019" name="bioRxiv">
        <title>The Genome of the Zebra Mussel, Dreissena polymorpha: A Resource for Invasive Species Research.</title>
        <authorList>
            <person name="McCartney M.A."/>
            <person name="Auch B."/>
            <person name="Kono T."/>
            <person name="Mallez S."/>
            <person name="Zhang Y."/>
            <person name="Obille A."/>
            <person name="Becker A."/>
            <person name="Abrahante J.E."/>
            <person name="Garbe J."/>
            <person name="Badalamenti J.P."/>
            <person name="Herman A."/>
            <person name="Mangelson H."/>
            <person name="Liachko I."/>
            <person name="Sullivan S."/>
            <person name="Sone E.D."/>
            <person name="Koren S."/>
            <person name="Silverstein K.A.T."/>
            <person name="Beckman K.B."/>
            <person name="Gohl D.M."/>
        </authorList>
    </citation>
    <scope>NUCLEOTIDE SEQUENCE</scope>
    <source>
        <strain evidence="1">Duluth1</strain>
        <tissue evidence="1">Whole animal</tissue>
    </source>
</reference>
<evidence type="ECO:0000313" key="1">
    <source>
        <dbReference type="EMBL" id="KAH3796063.1"/>
    </source>
</evidence>
<keyword evidence="2" id="KW-1185">Reference proteome</keyword>
<gene>
    <name evidence="1" type="ORF">DPMN_149629</name>
</gene>
<comment type="caution">
    <text evidence="1">The sequence shown here is derived from an EMBL/GenBank/DDBJ whole genome shotgun (WGS) entry which is preliminary data.</text>
</comment>
<proteinExistence type="predicted"/>
<dbReference type="Proteomes" id="UP000828390">
    <property type="component" value="Unassembled WGS sequence"/>
</dbReference>
<accession>A0A9D4FES0</accession>
<sequence>MFLADCGMSGNMRGASVSVTSTQLGGTATYTCNLGYGYTGGDLTHVSVLGPIKRNRTSLRL</sequence>
<organism evidence="1 2">
    <name type="scientific">Dreissena polymorpha</name>
    <name type="common">Zebra mussel</name>
    <name type="synonym">Mytilus polymorpha</name>
    <dbReference type="NCBI Taxonomy" id="45954"/>
    <lineage>
        <taxon>Eukaryota</taxon>
        <taxon>Metazoa</taxon>
        <taxon>Spiralia</taxon>
        <taxon>Lophotrochozoa</taxon>
        <taxon>Mollusca</taxon>
        <taxon>Bivalvia</taxon>
        <taxon>Autobranchia</taxon>
        <taxon>Heteroconchia</taxon>
        <taxon>Euheterodonta</taxon>
        <taxon>Imparidentia</taxon>
        <taxon>Neoheterodontei</taxon>
        <taxon>Myida</taxon>
        <taxon>Dreissenoidea</taxon>
        <taxon>Dreissenidae</taxon>
        <taxon>Dreissena</taxon>
    </lineage>
</organism>
<evidence type="ECO:0000313" key="2">
    <source>
        <dbReference type="Proteomes" id="UP000828390"/>
    </source>
</evidence>
<dbReference type="EMBL" id="JAIWYP010000007">
    <property type="protein sequence ID" value="KAH3796063.1"/>
    <property type="molecule type" value="Genomic_DNA"/>
</dbReference>
<protein>
    <submittedName>
        <fullName evidence="1">Uncharacterized protein</fullName>
    </submittedName>
</protein>
<reference evidence="1" key="2">
    <citation type="submission" date="2020-11" db="EMBL/GenBank/DDBJ databases">
        <authorList>
            <person name="McCartney M.A."/>
            <person name="Auch B."/>
            <person name="Kono T."/>
            <person name="Mallez S."/>
            <person name="Becker A."/>
            <person name="Gohl D.M."/>
            <person name="Silverstein K.A.T."/>
            <person name="Koren S."/>
            <person name="Bechman K.B."/>
            <person name="Herman A."/>
            <person name="Abrahante J.E."/>
            <person name="Garbe J."/>
        </authorList>
    </citation>
    <scope>NUCLEOTIDE SEQUENCE</scope>
    <source>
        <strain evidence="1">Duluth1</strain>
        <tissue evidence="1">Whole animal</tissue>
    </source>
</reference>
<name>A0A9D4FES0_DREPO</name>
<dbReference type="AlphaFoldDB" id="A0A9D4FES0"/>